<dbReference type="InterPro" id="IPR005111">
    <property type="entry name" value="MoeA_C_domain_IV"/>
</dbReference>
<dbReference type="RefSeq" id="WP_221554842.1">
    <property type="nucleotide sequence ID" value="NZ_JAIGNO010000001.1"/>
</dbReference>
<comment type="similarity">
    <text evidence="3 6">Belongs to the MoeA family.</text>
</comment>
<dbReference type="PANTHER" id="PTHR10192">
    <property type="entry name" value="MOLYBDOPTERIN BIOSYNTHESIS PROTEIN"/>
    <property type="match status" value="1"/>
</dbReference>
<evidence type="ECO:0000256" key="2">
    <source>
        <dbReference type="ARBA" id="ARBA00005046"/>
    </source>
</evidence>
<comment type="caution">
    <text evidence="8">The sequence shown here is derived from an EMBL/GenBank/DDBJ whole genome shotgun (WGS) entry which is preliminary data.</text>
</comment>
<reference evidence="8 9" key="1">
    <citation type="submission" date="2021-08" db="EMBL/GenBank/DDBJ databases">
        <title>Comparative Genomics Analysis of the Genus Qipengyuania Reveals Extensive Genetic Diversity and Metabolic Versatility, Including the Description of Fifteen Novel Species.</title>
        <authorList>
            <person name="Liu Y."/>
        </authorList>
    </citation>
    <scope>NUCLEOTIDE SEQUENCE [LARGE SCALE GENOMIC DNA]</scope>
    <source>
        <strain evidence="8 9">6D47A</strain>
    </source>
</reference>
<keyword evidence="6" id="KW-0479">Metal-binding</keyword>
<comment type="function">
    <text evidence="1 6">Catalyzes the insertion of molybdate into adenylated molybdopterin with the concomitant release of AMP.</text>
</comment>
<keyword evidence="9" id="KW-1185">Reference proteome</keyword>
<dbReference type="InterPro" id="IPR001453">
    <property type="entry name" value="MoaB/Mog_dom"/>
</dbReference>
<proteinExistence type="inferred from homology"/>
<accession>A0ABS7J3R0</accession>
<keyword evidence="6" id="KW-0460">Magnesium</keyword>
<evidence type="ECO:0000256" key="5">
    <source>
        <dbReference type="ARBA" id="ARBA00047317"/>
    </source>
</evidence>
<dbReference type="InterPro" id="IPR036425">
    <property type="entry name" value="MoaB/Mog-like_dom_sf"/>
</dbReference>
<dbReference type="InterPro" id="IPR005110">
    <property type="entry name" value="MoeA_linker/N"/>
</dbReference>
<dbReference type="Gene3D" id="2.40.340.10">
    <property type="entry name" value="MoeA, C-terminal, domain IV"/>
    <property type="match status" value="1"/>
</dbReference>
<dbReference type="InterPro" id="IPR036135">
    <property type="entry name" value="MoeA_linker/N_sf"/>
</dbReference>
<dbReference type="Pfam" id="PF03454">
    <property type="entry name" value="MoeA_C"/>
    <property type="match status" value="1"/>
</dbReference>
<dbReference type="Gene3D" id="2.170.190.11">
    <property type="entry name" value="Molybdopterin biosynthesis moea protein, domain 3"/>
    <property type="match status" value="1"/>
</dbReference>
<dbReference type="SMART" id="SM00852">
    <property type="entry name" value="MoCF_biosynth"/>
    <property type="match status" value="1"/>
</dbReference>
<evidence type="ECO:0000259" key="7">
    <source>
        <dbReference type="SMART" id="SM00852"/>
    </source>
</evidence>
<dbReference type="SUPFAM" id="SSF63882">
    <property type="entry name" value="MoeA N-terminal region -like"/>
    <property type="match status" value="1"/>
</dbReference>
<comment type="pathway">
    <text evidence="2 6">Cofactor biosynthesis; molybdopterin biosynthesis.</text>
</comment>
<dbReference type="Proteomes" id="UP000755104">
    <property type="component" value="Unassembled WGS sequence"/>
</dbReference>
<dbReference type="InterPro" id="IPR036688">
    <property type="entry name" value="MoeA_C_domain_IV_sf"/>
</dbReference>
<evidence type="ECO:0000256" key="3">
    <source>
        <dbReference type="ARBA" id="ARBA00010763"/>
    </source>
</evidence>
<dbReference type="Gene3D" id="3.90.105.10">
    <property type="entry name" value="Molybdopterin biosynthesis moea protein, domain 2"/>
    <property type="match status" value="1"/>
</dbReference>
<dbReference type="CDD" id="cd00887">
    <property type="entry name" value="MoeA"/>
    <property type="match status" value="1"/>
</dbReference>
<evidence type="ECO:0000256" key="4">
    <source>
        <dbReference type="ARBA" id="ARBA00023150"/>
    </source>
</evidence>
<dbReference type="PANTHER" id="PTHR10192:SF5">
    <property type="entry name" value="GEPHYRIN"/>
    <property type="match status" value="1"/>
</dbReference>
<organism evidence="8 9">
    <name type="scientific">Qipengyuania qiaonensis</name>
    <dbReference type="NCBI Taxonomy" id="2867240"/>
    <lineage>
        <taxon>Bacteria</taxon>
        <taxon>Pseudomonadati</taxon>
        <taxon>Pseudomonadota</taxon>
        <taxon>Alphaproteobacteria</taxon>
        <taxon>Sphingomonadales</taxon>
        <taxon>Erythrobacteraceae</taxon>
        <taxon>Qipengyuania</taxon>
    </lineage>
</organism>
<protein>
    <recommendedName>
        <fullName evidence="6">Molybdopterin molybdenumtransferase</fullName>
        <ecNumber evidence="6">2.10.1.1</ecNumber>
    </recommendedName>
</protein>
<feature type="domain" description="MoaB/Mog" evidence="7">
    <location>
        <begin position="174"/>
        <end position="313"/>
    </location>
</feature>
<dbReference type="Gene3D" id="3.40.980.10">
    <property type="entry name" value="MoaB/Mog-like domain"/>
    <property type="match status" value="1"/>
</dbReference>
<dbReference type="Pfam" id="PF03453">
    <property type="entry name" value="MoeA_N"/>
    <property type="match status" value="1"/>
</dbReference>
<dbReference type="EMBL" id="JAIGNO010000001">
    <property type="protein sequence ID" value="MBX7480946.1"/>
    <property type="molecule type" value="Genomic_DNA"/>
</dbReference>
<keyword evidence="4 6" id="KW-0501">Molybdenum cofactor biosynthesis</keyword>
<comment type="catalytic activity">
    <reaction evidence="5">
        <text>adenylyl-molybdopterin + molybdate = Mo-molybdopterin + AMP + H(+)</text>
        <dbReference type="Rhea" id="RHEA:35047"/>
        <dbReference type="ChEBI" id="CHEBI:15378"/>
        <dbReference type="ChEBI" id="CHEBI:36264"/>
        <dbReference type="ChEBI" id="CHEBI:62727"/>
        <dbReference type="ChEBI" id="CHEBI:71302"/>
        <dbReference type="ChEBI" id="CHEBI:456215"/>
        <dbReference type="EC" id="2.10.1.1"/>
    </reaction>
</comment>
<keyword evidence="6" id="KW-0500">Molybdenum</keyword>
<comment type="cofactor">
    <cofactor evidence="6">
        <name>Mg(2+)</name>
        <dbReference type="ChEBI" id="CHEBI:18420"/>
    </cofactor>
</comment>
<evidence type="ECO:0000313" key="9">
    <source>
        <dbReference type="Proteomes" id="UP000755104"/>
    </source>
</evidence>
<dbReference type="SUPFAM" id="SSF53218">
    <property type="entry name" value="Molybdenum cofactor biosynthesis proteins"/>
    <property type="match status" value="1"/>
</dbReference>
<evidence type="ECO:0000256" key="6">
    <source>
        <dbReference type="RuleBase" id="RU365090"/>
    </source>
</evidence>
<sequence length="392" mass="41314">MISFDDAMSLLADNIVPLDAEVVALADAAERRLAEDVVARLPSPRKTVSAMDGYAVRLKTVAAGSTLRIVGESRPGRPHLTSIAKGEAVRIFTGAPIPENADGVIIQEYAERDGDNVRFAEGFGPSAHVRHRGSDFDKGDVLLSSGTKLDPGSLVAAAAADLAEVRVHRRPIVALLATGDELAAPGFASKDPYAIPDSITFALASQIVREGGTVMARSLAKDDLPGLEKQAGGLLPTADIVVVTGGASVGERDFAKPMFKSHGLELIFDRVAIKPGKPVWLGRAAEKLVLGLPGNPTSAMVTARLFLRPILAMMQGGEGSHSWRRMALTGDIPATGERETFARAAWEEDGLRPLSNQDSGVQGGLARAEWLIRCPPGRNALSAGSLVPAIQF</sequence>
<dbReference type="Pfam" id="PF00994">
    <property type="entry name" value="MoCF_biosynth"/>
    <property type="match status" value="1"/>
</dbReference>
<dbReference type="EC" id="2.10.1.1" evidence="6"/>
<evidence type="ECO:0000313" key="8">
    <source>
        <dbReference type="EMBL" id="MBX7480946.1"/>
    </source>
</evidence>
<evidence type="ECO:0000256" key="1">
    <source>
        <dbReference type="ARBA" id="ARBA00002901"/>
    </source>
</evidence>
<dbReference type="SUPFAM" id="SSF63867">
    <property type="entry name" value="MoeA C-terminal domain-like"/>
    <property type="match status" value="1"/>
</dbReference>
<keyword evidence="6" id="KW-0808">Transferase</keyword>
<name>A0ABS7J3R0_9SPHN</name>
<dbReference type="InterPro" id="IPR038987">
    <property type="entry name" value="MoeA-like"/>
</dbReference>
<gene>
    <name evidence="8" type="ORF">K3174_00245</name>
</gene>